<keyword evidence="2" id="KW-1185">Reference proteome</keyword>
<gene>
    <name evidence="1" type="ORF">VNO78_06360</name>
</gene>
<protein>
    <submittedName>
        <fullName evidence="1">Uncharacterized protein</fullName>
    </submittedName>
</protein>
<name>A0AAN9SSB5_PSOTE</name>
<dbReference type="EMBL" id="JAYMYS010000002">
    <property type="protein sequence ID" value="KAK7405161.1"/>
    <property type="molecule type" value="Genomic_DNA"/>
</dbReference>
<sequence length="103" mass="11588">MTGLNEHVLHCLALNKTIFWNSNLVALQGVKRISKILSCVGKKDIESHDMLKQGFTHAFLMTLERGVHFQSNPNHVGFSRVFSSTIEKIVVLDFPTKLVKAPK</sequence>
<evidence type="ECO:0000313" key="1">
    <source>
        <dbReference type="EMBL" id="KAK7405161.1"/>
    </source>
</evidence>
<proteinExistence type="predicted"/>
<comment type="caution">
    <text evidence="1">The sequence shown here is derived from an EMBL/GenBank/DDBJ whole genome shotgun (WGS) entry which is preliminary data.</text>
</comment>
<accession>A0AAN9SSB5</accession>
<dbReference type="Gene3D" id="3.30.70.100">
    <property type="match status" value="1"/>
</dbReference>
<organism evidence="1 2">
    <name type="scientific">Psophocarpus tetragonolobus</name>
    <name type="common">Winged bean</name>
    <name type="synonym">Dolichos tetragonolobus</name>
    <dbReference type="NCBI Taxonomy" id="3891"/>
    <lineage>
        <taxon>Eukaryota</taxon>
        <taxon>Viridiplantae</taxon>
        <taxon>Streptophyta</taxon>
        <taxon>Embryophyta</taxon>
        <taxon>Tracheophyta</taxon>
        <taxon>Spermatophyta</taxon>
        <taxon>Magnoliopsida</taxon>
        <taxon>eudicotyledons</taxon>
        <taxon>Gunneridae</taxon>
        <taxon>Pentapetalae</taxon>
        <taxon>rosids</taxon>
        <taxon>fabids</taxon>
        <taxon>Fabales</taxon>
        <taxon>Fabaceae</taxon>
        <taxon>Papilionoideae</taxon>
        <taxon>50 kb inversion clade</taxon>
        <taxon>NPAAA clade</taxon>
        <taxon>indigoferoid/millettioid clade</taxon>
        <taxon>Phaseoleae</taxon>
        <taxon>Psophocarpus</taxon>
    </lineage>
</organism>
<evidence type="ECO:0000313" key="2">
    <source>
        <dbReference type="Proteomes" id="UP001386955"/>
    </source>
</evidence>
<dbReference type="SUPFAM" id="SSF54909">
    <property type="entry name" value="Dimeric alpha+beta barrel"/>
    <property type="match status" value="1"/>
</dbReference>
<dbReference type="AlphaFoldDB" id="A0AAN9SSB5"/>
<reference evidence="1 2" key="1">
    <citation type="submission" date="2024-01" db="EMBL/GenBank/DDBJ databases">
        <title>The genomes of 5 underutilized Papilionoideae crops provide insights into root nodulation and disease resistanc.</title>
        <authorList>
            <person name="Jiang F."/>
        </authorList>
    </citation>
    <scope>NUCLEOTIDE SEQUENCE [LARGE SCALE GENOMIC DNA]</scope>
    <source>
        <strain evidence="1">DUOXIRENSHENG_FW03</strain>
        <tissue evidence="1">Leaves</tissue>
    </source>
</reference>
<dbReference type="Proteomes" id="UP001386955">
    <property type="component" value="Unassembled WGS sequence"/>
</dbReference>
<dbReference type="InterPro" id="IPR011008">
    <property type="entry name" value="Dimeric_a/b-barrel"/>
</dbReference>